<evidence type="ECO:0000313" key="2">
    <source>
        <dbReference type="EMBL" id="NHC15140.1"/>
    </source>
</evidence>
<keyword evidence="3" id="KW-1185">Reference proteome</keyword>
<feature type="domain" description="Knr4/Smi1-like" evidence="1">
    <location>
        <begin position="28"/>
        <end position="167"/>
    </location>
</feature>
<dbReference type="RefSeq" id="WP_166283331.1">
    <property type="nucleotide sequence ID" value="NZ_JAANNP010000017.1"/>
</dbReference>
<dbReference type="Proteomes" id="UP000800981">
    <property type="component" value="Unassembled WGS sequence"/>
</dbReference>
<proteinExistence type="predicted"/>
<reference evidence="2 3" key="1">
    <citation type="submission" date="2020-03" db="EMBL/GenBank/DDBJ databases">
        <title>Two novel Motilibacter sp.</title>
        <authorList>
            <person name="Liu S."/>
        </authorList>
    </citation>
    <scope>NUCLEOTIDE SEQUENCE [LARGE SCALE GENOMIC DNA]</scope>
    <source>
        <strain evidence="2 3">E257</strain>
    </source>
</reference>
<dbReference type="EMBL" id="JAANNP010000017">
    <property type="protein sequence ID" value="NHC15140.1"/>
    <property type="molecule type" value="Genomic_DNA"/>
</dbReference>
<dbReference type="InterPro" id="IPR037883">
    <property type="entry name" value="Knr4/Smi1-like_sf"/>
</dbReference>
<dbReference type="InterPro" id="IPR018958">
    <property type="entry name" value="Knr4/Smi1-like_dom"/>
</dbReference>
<comment type="caution">
    <text evidence="2">The sequence shown here is derived from an EMBL/GenBank/DDBJ whole genome shotgun (WGS) entry which is preliminary data.</text>
</comment>
<accession>A0ABX0GZZ7</accession>
<name>A0ABX0GZZ7_9ACTN</name>
<evidence type="ECO:0000259" key="1">
    <source>
        <dbReference type="Pfam" id="PF09346"/>
    </source>
</evidence>
<gene>
    <name evidence="2" type="ORF">G9H71_15235</name>
</gene>
<evidence type="ECO:0000313" key="3">
    <source>
        <dbReference type="Proteomes" id="UP000800981"/>
    </source>
</evidence>
<dbReference type="Pfam" id="PF09346">
    <property type="entry name" value="SMI1_KNR4"/>
    <property type="match status" value="1"/>
</dbReference>
<protein>
    <submittedName>
        <fullName evidence="2">SMI1/KNR4 family protein</fullName>
    </submittedName>
</protein>
<sequence>MTVTAAVLALDDVLRELAPRTLAALGGPCPQEELDALRAELGPDWSEDLDQLLREHNGSEAGPPGDLLLGHHLLPANEILSRRRMLVQIDLQEMQAMVTESQSLPAGDYAPGYTARFVPVAGHGGGSTLYLDMRAGPRRGCIGTWIGEDNDDYEPELLWESLEHLLTDITQAIRNQTATLDGGQAILDDGAVTWLD</sequence>
<organism evidence="2 3">
    <name type="scientific">Motilibacter deserti</name>
    <dbReference type="NCBI Taxonomy" id="2714956"/>
    <lineage>
        <taxon>Bacteria</taxon>
        <taxon>Bacillati</taxon>
        <taxon>Actinomycetota</taxon>
        <taxon>Actinomycetes</taxon>
        <taxon>Motilibacterales</taxon>
        <taxon>Motilibacteraceae</taxon>
        <taxon>Motilibacter</taxon>
    </lineage>
</organism>
<dbReference type="SUPFAM" id="SSF160631">
    <property type="entry name" value="SMI1/KNR4-like"/>
    <property type="match status" value="1"/>
</dbReference>